<accession>A0A328Q4Q3</accession>
<evidence type="ECO:0000313" key="2">
    <source>
        <dbReference type="Proteomes" id="UP000248557"/>
    </source>
</evidence>
<dbReference type="Pfam" id="PF08819">
    <property type="entry name" value="DUF1802"/>
    <property type="match status" value="1"/>
</dbReference>
<keyword evidence="1" id="KW-0540">Nuclease</keyword>
<reference evidence="1 2" key="1">
    <citation type="submission" date="2017-05" db="EMBL/GenBank/DDBJ databases">
        <title>Host range expansion of the Methanosphaera genus to humans and monogastric animals involves recent and extensive reduction in genome content.</title>
        <authorList>
            <person name="Hoedt E.C."/>
            <person name="Volmer J.G."/>
            <person name="Parks D.H."/>
            <person name="Rosewarne C.P."/>
            <person name="Denman S.E."/>
            <person name="Mcsweeney C.S."/>
            <person name="O Cuiv P."/>
            <person name="Hugenholtz P."/>
            <person name="Tyson G.W."/>
            <person name="Morrison M."/>
        </authorList>
    </citation>
    <scope>NUCLEOTIDE SEQUENCE [LARGE SCALE GENOMIC DNA]</scope>
    <source>
        <strain evidence="1 2">PA5</strain>
    </source>
</reference>
<gene>
    <name evidence="1" type="ORF">CA615_03410</name>
</gene>
<comment type="caution">
    <text evidence="1">The sequence shown here is derived from an EMBL/GenBank/DDBJ whole genome shotgun (WGS) entry which is preliminary data.</text>
</comment>
<dbReference type="InterPro" id="IPR014923">
    <property type="entry name" value="DUF1802"/>
</dbReference>
<sequence>MTEITKCLNEWNATIEALGCGKQSILIRKYSTTLNEFLLYPTVSYANKDNYLDSFKNEDIDFVKENTLPKSVDKKYEVKYYAKVEEIIEKSVNRIGSLNKYHIWTRDHVSSYLNGNKAKVWLLRVYKLDKPILTKRSNGMVFANTNKKISLSNMKPVISDVEFNKIKEDIIG</sequence>
<keyword evidence="1" id="KW-0378">Hydrolase</keyword>
<keyword evidence="1" id="KW-0255">Endonuclease</keyword>
<protein>
    <submittedName>
        <fullName evidence="1">Restriction endonuclease</fullName>
    </submittedName>
</protein>
<dbReference type="AlphaFoldDB" id="A0A328Q4Q3"/>
<evidence type="ECO:0000313" key="1">
    <source>
        <dbReference type="EMBL" id="RAP03235.1"/>
    </source>
</evidence>
<organism evidence="1 2">
    <name type="scientific">Methanosphaera stadtmanae</name>
    <dbReference type="NCBI Taxonomy" id="2317"/>
    <lineage>
        <taxon>Archaea</taxon>
        <taxon>Methanobacteriati</taxon>
        <taxon>Methanobacteriota</taxon>
        <taxon>Methanomada group</taxon>
        <taxon>Methanobacteria</taxon>
        <taxon>Methanobacteriales</taxon>
        <taxon>Methanobacteriaceae</taxon>
        <taxon>Methanosphaera</taxon>
    </lineage>
</organism>
<name>A0A328Q4Q3_9EURY</name>
<proteinExistence type="predicted"/>
<dbReference type="Proteomes" id="UP000248557">
    <property type="component" value="Unassembled WGS sequence"/>
</dbReference>
<dbReference type="RefSeq" id="WP_112149463.1">
    <property type="nucleotide sequence ID" value="NZ_NGJK01000032.1"/>
</dbReference>
<dbReference type="GO" id="GO:0004519">
    <property type="term" value="F:endonuclease activity"/>
    <property type="evidence" value="ECO:0007669"/>
    <property type="project" value="UniProtKB-KW"/>
</dbReference>
<dbReference type="EMBL" id="NGJK01000032">
    <property type="protein sequence ID" value="RAP03235.1"/>
    <property type="molecule type" value="Genomic_DNA"/>
</dbReference>